<dbReference type="GO" id="GO:0000981">
    <property type="term" value="F:DNA-binding transcription factor activity, RNA polymerase II-specific"/>
    <property type="evidence" value="ECO:0007669"/>
    <property type="project" value="InterPro"/>
</dbReference>
<reference evidence="9" key="1">
    <citation type="journal article" date="2017" name="Nat. Microbiol.">
        <title>Global analysis of biosynthetic gene clusters reveals vast potential of secondary metabolite production in Penicillium species.</title>
        <authorList>
            <person name="Nielsen J.C."/>
            <person name="Grijseels S."/>
            <person name="Prigent S."/>
            <person name="Ji B."/>
            <person name="Dainat J."/>
            <person name="Nielsen K.F."/>
            <person name="Frisvad J.C."/>
            <person name="Workman M."/>
            <person name="Nielsen J."/>
        </authorList>
    </citation>
    <scope>NUCLEOTIDE SEQUENCE [LARGE SCALE GENOMIC DNA]</scope>
    <source>
        <strain evidence="9">IBT 24891</strain>
    </source>
</reference>
<proteinExistence type="predicted"/>
<dbReference type="GO" id="GO:0008270">
    <property type="term" value="F:zinc ion binding"/>
    <property type="evidence" value="ECO:0007669"/>
    <property type="project" value="InterPro"/>
</dbReference>
<comment type="caution">
    <text evidence="8">The sequence shown here is derived from an EMBL/GenBank/DDBJ whole genome shotgun (WGS) entry which is preliminary data.</text>
</comment>
<dbReference type="Proteomes" id="UP000191285">
    <property type="component" value="Unassembled WGS sequence"/>
</dbReference>
<organism evidence="8 9">
    <name type="scientific">Penicillium steckii</name>
    <dbReference type="NCBI Taxonomy" id="303698"/>
    <lineage>
        <taxon>Eukaryota</taxon>
        <taxon>Fungi</taxon>
        <taxon>Dikarya</taxon>
        <taxon>Ascomycota</taxon>
        <taxon>Pezizomycotina</taxon>
        <taxon>Eurotiomycetes</taxon>
        <taxon>Eurotiomycetidae</taxon>
        <taxon>Eurotiales</taxon>
        <taxon>Aspergillaceae</taxon>
        <taxon>Penicillium</taxon>
    </lineage>
</organism>
<evidence type="ECO:0000256" key="6">
    <source>
        <dbReference type="SAM" id="MobiDB-lite"/>
    </source>
</evidence>
<evidence type="ECO:0000256" key="4">
    <source>
        <dbReference type="ARBA" id="ARBA00023163"/>
    </source>
</evidence>
<dbReference type="SMART" id="SM00066">
    <property type="entry name" value="GAL4"/>
    <property type="match status" value="1"/>
</dbReference>
<dbReference type="Pfam" id="PF00172">
    <property type="entry name" value="Zn_clus"/>
    <property type="match status" value="1"/>
</dbReference>
<dbReference type="GO" id="GO:0005634">
    <property type="term" value="C:nucleus"/>
    <property type="evidence" value="ECO:0007669"/>
    <property type="project" value="UniProtKB-SubCell"/>
</dbReference>
<dbReference type="CDD" id="cd00067">
    <property type="entry name" value="GAL4"/>
    <property type="match status" value="1"/>
</dbReference>
<dbReference type="InterPro" id="IPR051089">
    <property type="entry name" value="prtT"/>
</dbReference>
<dbReference type="STRING" id="303698.A0A1V6T7Y4"/>
<evidence type="ECO:0000259" key="7">
    <source>
        <dbReference type="PROSITE" id="PS50048"/>
    </source>
</evidence>
<dbReference type="SUPFAM" id="SSF57701">
    <property type="entry name" value="Zn2/Cys6 DNA-binding domain"/>
    <property type="match status" value="1"/>
</dbReference>
<evidence type="ECO:0000313" key="8">
    <source>
        <dbReference type="EMBL" id="OQE22457.1"/>
    </source>
</evidence>
<dbReference type="OrthoDB" id="2740448at2759"/>
<sequence length="211" mass="22788">MAGENTTTQIKLRSACNQCHFSKVRCSGEKTGCSRCLNLGYTCVYVESRVGKVQGNRARRQEPAPSEASSIASQNTNTSTVEITTSASSSISLPSTAATSPAVIEPSFPGLALDEYIVSSTEAGVTEESLHHLNDTSKSDECSLQWGFEDLPSCRIRARRQSCMAAIGTSQDYLAADIPVLRFNTLKILLLASRLMQIHFMPTDAAQSSAW</sequence>
<keyword evidence="3" id="KW-0238">DNA-binding</keyword>
<dbReference type="PANTHER" id="PTHR31845:SF17">
    <property type="entry name" value="ZN(II)2CYS6 TRANSCRIPTION FACTOR (EUROFUNG)"/>
    <property type="match status" value="1"/>
</dbReference>
<evidence type="ECO:0000313" key="9">
    <source>
        <dbReference type="Proteomes" id="UP000191285"/>
    </source>
</evidence>
<dbReference type="PRINTS" id="PR00755">
    <property type="entry name" value="AFLATOXINBRP"/>
</dbReference>
<evidence type="ECO:0000256" key="5">
    <source>
        <dbReference type="ARBA" id="ARBA00023242"/>
    </source>
</evidence>
<keyword evidence="2" id="KW-0805">Transcription regulation</keyword>
<keyword evidence="5" id="KW-0539">Nucleus</keyword>
<dbReference type="AlphaFoldDB" id="A0A1V6T7Y4"/>
<dbReference type="EMBL" id="MLKD01000010">
    <property type="protein sequence ID" value="OQE22457.1"/>
    <property type="molecule type" value="Genomic_DNA"/>
</dbReference>
<evidence type="ECO:0000256" key="2">
    <source>
        <dbReference type="ARBA" id="ARBA00023015"/>
    </source>
</evidence>
<feature type="domain" description="Zn(2)-C6 fungal-type" evidence="7">
    <location>
        <begin position="15"/>
        <end position="45"/>
    </location>
</feature>
<dbReference type="PANTHER" id="PTHR31845">
    <property type="entry name" value="FINGER DOMAIN PROTEIN, PUTATIVE-RELATED"/>
    <property type="match status" value="1"/>
</dbReference>
<gene>
    <name evidence="8" type="ORF">PENSTE_c010G03017</name>
</gene>
<protein>
    <recommendedName>
        <fullName evidence="7">Zn(2)-C6 fungal-type domain-containing protein</fullName>
    </recommendedName>
</protein>
<dbReference type="InterPro" id="IPR036864">
    <property type="entry name" value="Zn2-C6_fun-type_DNA-bd_sf"/>
</dbReference>
<name>A0A1V6T7Y4_9EURO</name>
<accession>A0A1V6T7Y4</accession>
<dbReference type="Gene3D" id="4.10.240.10">
    <property type="entry name" value="Zn(2)-C6 fungal-type DNA-binding domain"/>
    <property type="match status" value="1"/>
</dbReference>
<dbReference type="GO" id="GO:0000976">
    <property type="term" value="F:transcription cis-regulatory region binding"/>
    <property type="evidence" value="ECO:0007669"/>
    <property type="project" value="TreeGrafter"/>
</dbReference>
<dbReference type="PROSITE" id="PS50048">
    <property type="entry name" value="ZN2_CY6_FUNGAL_2"/>
    <property type="match status" value="1"/>
</dbReference>
<feature type="compositionally biased region" description="Low complexity" evidence="6">
    <location>
        <begin position="63"/>
        <end position="79"/>
    </location>
</feature>
<keyword evidence="4" id="KW-0804">Transcription</keyword>
<dbReference type="InterPro" id="IPR001138">
    <property type="entry name" value="Zn2Cys6_DnaBD"/>
</dbReference>
<comment type="subcellular location">
    <subcellularLocation>
        <location evidence="1">Nucleus</location>
    </subcellularLocation>
</comment>
<evidence type="ECO:0000256" key="3">
    <source>
        <dbReference type="ARBA" id="ARBA00023125"/>
    </source>
</evidence>
<dbReference type="PROSITE" id="PS00463">
    <property type="entry name" value="ZN2_CY6_FUNGAL_1"/>
    <property type="match status" value="1"/>
</dbReference>
<keyword evidence="9" id="KW-1185">Reference proteome</keyword>
<evidence type="ECO:0000256" key="1">
    <source>
        <dbReference type="ARBA" id="ARBA00004123"/>
    </source>
</evidence>
<feature type="region of interest" description="Disordered" evidence="6">
    <location>
        <begin position="54"/>
        <end position="79"/>
    </location>
</feature>